<dbReference type="EMBL" id="JAWHQM010000016">
    <property type="protein sequence ID" value="KAK5630617.1"/>
    <property type="molecule type" value="Genomic_DNA"/>
</dbReference>
<evidence type="ECO:0000313" key="1">
    <source>
        <dbReference type="EMBL" id="KAK5630617.1"/>
    </source>
</evidence>
<reference evidence="1 2" key="1">
    <citation type="submission" date="2023-10" db="EMBL/GenBank/DDBJ databases">
        <title>Draft genome sequence of Xylaria bambusicola isolate GMP-LS, the root and basal stem rot pathogen of sugarcane in Indonesia.</title>
        <authorList>
            <person name="Selvaraj P."/>
            <person name="Muralishankar V."/>
            <person name="Muruganantham S."/>
            <person name="Sp S."/>
            <person name="Haryani S."/>
            <person name="Lau K.J.X."/>
            <person name="Naqvi N.I."/>
        </authorList>
    </citation>
    <scope>NUCLEOTIDE SEQUENCE [LARGE SCALE GENOMIC DNA]</scope>
    <source>
        <strain evidence="1">GMP-LS</strain>
    </source>
</reference>
<gene>
    <name evidence="1" type="ORF">RRF57_006332</name>
</gene>
<organism evidence="1 2">
    <name type="scientific">Xylaria bambusicola</name>
    <dbReference type="NCBI Taxonomy" id="326684"/>
    <lineage>
        <taxon>Eukaryota</taxon>
        <taxon>Fungi</taxon>
        <taxon>Dikarya</taxon>
        <taxon>Ascomycota</taxon>
        <taxon>Pezizomycotina</taxon>
        <taxon>Sordariomycetes</taxon>
        <taxon>Xylariomycetidae</taxon>
        <taxon>Xylariales</taxon>
        <taxon>Xylariaceae</taxon>
        <taxon>Xylaria</taxon>
    </lineage>
</organism>
<evidence type="ECO:0000313" key="2">
    <source>
        <dbReference type="Proteomes" id="UP001305414"/>
    </source>
</evidence>
<comment type="caution">
    <text evidence="1">The sequence shown here is derived from an EMBL/GenBank/DDBJ whole genome shotgun (WGS) entry which is preliminary data.</text>
</comment>
<sequence length="68" mass="7394">MTGKNSCSTTIANLICRSGVRIFIYSAVTCERSGDVLSILEPSCHDSDIAGKIQGSWEGHLYCQLDEI</sequence>
<protein>
    <submittedName>
        <fullName evidence="1">Uncharacterized protein</fullName>
    </submittedName>
</protein>
<dbReference type="AlphaFoldDB" id="A0AAN7Z5H6"/>
<name>A0AAN7Z5H6_9PEZI</name>
<accession>A0AAN7Z5H6</accession>
<proteinExistence type="predicted"/>
<keyword evidence="2" id="KW-1185">Reference proteome</keyword>
<dbReference type="Proteomes" id="UP001305414">
    <property type="component" value="Unassembled WGS sequence"/>
</dbReference>